<dbReference type="Pfam" id="PF03466">
    <property type="entry name" value="LysR_substrate"/>
    <property type="match status" value="1"/>
</dbReference>
<keyword evidence="2" id="KW-0805">Transcription regulation</keyword>
<dbReference type="Gene3D" id="1.10.10.10">
    <property type="entry name" value="Winged helix-like DNA-binding domain superfamily/Winged helix DNA-binding domain"/>
    <property type="match status" value="1"/>
</dbReference>
<dbReference type="RefSeq" id="WP_027288248.1">
    <property type="nucleotide sequence ID" value="NZ_NRRE01000022.1"/>
</dbReference>
<dbReference type="InterPro" id="IPR058163">
    <property type="entry name" value="LysR-type_TF_proteobact-type"/>
</dbReference>
<evidence type="ECO:0000256" key="3">
    <source>
        <dbReference type="ARBA" id="ARBA00023125"/>
    </source>
</evidence>
<dbReference type="GO" id="GO:0006351">
    <property type="term" value="P:DNA-templated transcription"/>
    <property type="evidence" value="ECO:0007669"/>
    <property type="project" value="TreeGrafter"/>
</dbReference>
<comment type="caution">
    <text evidence="6">The sequence shown here is derived from an EMBL/GenBank/DDBJ whole genome shotgun (WGS) entry which is preliminary data.</text>
</comment>
<organism evidence="6 7">
    <name type="scientific">Rhodovibrio salinarum</name>
    <dbReference type="NCBI Taxonomy" id="1087"/>
    <lineage>
        <taxon>Bacteria</taxon>
        <taxon>Pseudomonadati</taxon>
        <taxon>Pseudomonadota</taxon>
        <taxon>Alphaproteobacteria</taxon>
        <taxon>Rhodospirillales</taxon>
        <taxon>Rhodovibrionaceae</taxon>
        <taxon>Rhodovibrio</taxon>
    </lineage>
</organism>
<dbReference type="SUPFAM" id="SSF46785">
    <property type="entry name" value="Winged helix' DNA-binding domain"/>
    <property type="match status" value="1"/>
</dbReference>
<keyword evidence="3" id="KW-0238">DNA-binding</keyword>
<dbReference type="Proteomes" id="UP000778970">
    <property type="component" value="Unassembled WGS sequence"/>
</dbReference>
<evidence type="ECO:0000256" key="2">
    <source>
        <dbReference type="ARBA" id="ARBA00023015"/>
    </source>
</evidence>
<dbReference type="SUPFAM" id="SSF53850">
    <property type="entry name" value="Periplasmic binding protein-like II"/>
    <property type="match status" value="1"/>
</dbReference>
<dbReference type="GO" id="GO:0043565">
    <property type="term" value="F:sequence-specific DNA binding"/>
    <property type="evidence" value="ECO:0007669"/>
    <property type="project" value="TreeGrafter"/>
</dbReference>
<name>A0A934QHS5_9PROT</name>
<comment type="similarity">
    <text evidence="1">Belongs to the LysR transcriptional regulatory family.</text>
</comment>
<keyword evidence="7" id="KW-1185">Reference proteome</keyword>
<dbReference type="AlphaFoldDB" id="A0A934QHS5"/>
<dbReference type="EMBL" id="NRRE01000022">
    <property type="protein sequence ID" value="MBK1697221.1"/>
    <property type="molecule type" value="Genomic_DNA"/>
</dbReference>
<sequence length="297" mass="33300">MPRENTNDLRAFIAVAQERNFTRAAATLGVSQSALSHTVRQLEDRLGVRLLTRTTRAVAPTEAGQRLLDGIAHHFEEIDAHVEALGALRDSPAGTVRLVSSELGISQLLWPKLLPFLKEHPDINVEITLDNGLNDIVSEGYDAGVRRGEHMARDMISARIGPNLRYIVVGVPEIFDTYPWPEHPRDLAHLPCVNFRLQSSGRNFAWEFQEDGHVLRVKVEGQIAFNNIFLCLEAALAGFGLTYMSVDLAEPHLRAGRLVQVLDAYCPAWDGFHLYYPNRRQASPAFRAVLEALRHRE</sequence>
<dbReference type="GO" id="GO:0003700">
    <property type="term" value="F:DNA-binding transcription factor activity"/>
    <property type="evidence" value="ECO:0007669"/>
    <property type="project" value="InterPro"/>
</dbReference>
<evidence type="ECO:0000256" key="4">
    <source>
        <dbReference type="ARBA" id="ARBA00023163"/>
    </source>
</evidence>
<dbReference type="InterPro" id="IPR000847">
    <property type="entry name" value="LysR_HTH_N"/>
</dbReference>
<dbReference type="InterPro" id="IPR005119">
    <property type="entry name" value="LysR_subst-bd"/>
</dbReference>
<evidence type="ECO:0000256" key="1">
    <source>
        <dbReference type="ARBA" id="ARBA00009437"/>
    </source>
</evidence>
<dbReference type="CDD" id="cd08474">
    <property type="entry name" value="PBP2_CrgA_like_5"/>
    <property type="match status" value="1"/>
</dbReference>
<dbReference type="PRINTS" id="PR00039">
    <property type="entry name" value="HTHLYSR"/>
</dbReference>
<dbReference type="Gene3D" id="3.40.190.290">
    <property type="match status" value="1"/>
</dbReference>
<dbReference type="PROSITE" id="PS50931">
    <property type="entry name" value="HTH_LYSR"/>
    <property type="match status" value="1"/>
</dbReference>
<gene>
    <name evidence="6" type="ORF">CKO21_08165</name>
</gene>
<dbReference type="InterPro" id="IPR036390">
    <property type="entry name" value="WH_DNA-bd_sf"/>
</dbReference>
<reference evidence="6" key="2">
    <citation type="journal article" date="2020" name="Microorganisms">
        <title>Osmotic Adaptation and Compatible Solute Biosynthesis of Phototrophic Bacteria as Revealed from Genome Analyses.</title>
        <authorList>
            <person name="Imhoff J.F."/>
            <person name="Rahn T."/>
            <person name="Kunzel S."/>
            <person name="Keller A."/>
            <person name="Neulinger S.C."/>
        </authorList>
    </citation>
    <scope>NUCLEOTIDE SEQUENCE</scope>
    <source>
        <strain evidence="6">DSM 9154</strain>
    </source>
</reference>
<protein>
    <submittedName>
        <fullName evidence="6">LysR family transcriptional regulator</fullName>
    </submittedName>
</protein>
<proteinExistence type="inferred from homology"/>
<dbReference type="FunFam" id="1.10.10.10:FF:000001">
    <property type="entry name" value="LysR family transcriptional regulator"/>
    <property type="match status" value="1"/>
</dbReference>
<reference evidence="6" key="1">
    <citation type="submission" date="2017-08" db="EMBL/GenBank/DDBJ databases">
        <authorList>
            <person name="Imhoff J.F."/>
            <person name="Rahn T."/>
            <person name="Kuenzel S."/>
            <person name="Neulinger S.C."/>
        </authorList>
    </citation>
    <scope>NUCLEOTIDE SEQUENCE</scope>
    <source>
        <strain evidence="6">DSM 9154</strain>
    </source>
</reference>
<evidence type="ECO:0000259" key="5">
    <source>
        <dbReference type="PROSITE" id="PS50931"/>
    </source>
</evidence>
<accession>A0A934QHS5</accession>
<dbReference type="InterPro" id="IPR036388">
    <property type="entry name" value="WH-like_DNA-bd_sf"/>
</dbReference>
<dbReference type="Pfam" id="PF00126">
    <property type="entry name" value="HTH_1"/>
    <property type="match status" value="1"/>
</dbReference>
<evidence type="ECO:0000313" key="7">
    <source>
        <dbReference type="Proteomes" id="UP000778970"/>
    </source>
</evidence>
<evidence type="ECO:0000313" key="6">
    <source>
        <dbReference type="EMBL" id="MBK1697221.1"/>
    </source>
</evidence>
<feature type="domain" description="HTH lysR-type" evidence="5">
    <location>
        <begin position="4"/>
        <end position="61"/>
    </location>
</feature>
<dbReference type="PANTHER" id="PTHR30537">
    <property type="entry name" value="HTH-TYPE TRANSCRIPTIONAL REGULATOR"/>
    <property type="match status" value="1"/>
</dbReference>
<dbReference type="PANTHER" id="PTHR30537:SF1">
    <property type="entry name" value="HTH-TYPE TRANSCRIPTIONAL REGULATOR PGRR"/>
    <property type="match status" value="1"/>
</dbReference>
<keyword evidence="4" id="KW-0804">Transcription</keyword>